<dbReference type="AlphaFoldDB" id="A0AAE3NZP2"/>
<reference evidence="14" key="1">
    <citation type="submission" date="2023-03" db="EMBL/GenBank/DDBJ databases">
        <title>Stygiobacter electus gen. nov., sp. nov., facultatively anaerobic thermotolerant bacterium of the class Ignavibacteria from a well of Yessentuki mineral water deposit.</title>
        <authorList>
            <person name="Podosokorskaya O.A."/>
            <person name="Elcheninov A.G."/>
            <person name="Petrova N.F."/>
            <person name="Zavarzina D.G."/>
            <person name="Kublanov I.V."/>
            <person name="Merkel A.Y."/>
        </authorList>
    </citation>
    <scope>NUCLEOTIDE SEQUENCE</scope>
    <source>
        <strain evidence="14">09-Me</strain>
    </source>
</reference>
<comment type="similarity">
    <text evidence="2">Belongs to the GTP-binding SRP family.</text>
</comment>
<evidence type="ECO:0000256" key="9">
    <source>
        <dbReference type="ARBA" id="ARBA00023170"/>
    </source>
</evidence>
<evidence type="ECO:0000256" key="7">
    <source>
        <dbReference type="ARBA" id="ARBA00023134"/>
    </source>
</evidence>
<comment type="caution">
    <text evidence="14">The sequence shown here is derived from an EMBL/GenBank/DDBJ whole genome shotgun (WGS) entry which is preliminary data.</text>
</comment>
<dbReference type="Pfam" id="PF02881">
    <property type="entry name" value="SRP54_N"/>
    <property type="match status" value="1"/>
</dbReference>
<dbReference type="Gene3D" id="3.40.50.300">
    <property type="entry name" value="P-loop containing nucleotide triphosphate hydrolases"/>
    <property type="match status" value="1"/>
</dbReference>
<feature type="domain" description="SRP54-type proteins GTP-binding" evidence="12">
    <location>
        <begin position="96"/>
        <end position="297"/>
    </location>
</feature>
<proteinExistence type="inferred from homology"/>
<evidence type="ECO:0000256" key="3">
    <source>
        <dbReference type="ARBA" id="ARBA00022475"/>
    </source>
</evidence>
<dbReference type="NCBIfam" id="TIGR00064">
    <property type="entry name" value="ftsY"/>
    <property type="match status" value="1"/>
</dbReference>
<comment type="subcellular location">
    <subcellularLocation>
        <location evidence="1">Cell membrane</location>
        <topology evidence="1">Peripheral membrane protein</topology>
        <orientation evidence="1">Cytoplasmic side</orientation>
    </subcellularLocation>
</comment>
<dbReference type="PANTHER" id="PTHR43134">
    <property type="entry name" value="SIGNAL RECOGNITION PARTICLE RECEPTOR SUBUNIT ALPHA"/>
    <property type="match status" value="1"/>
</dbReference>
<evidence type="ECO:0000256" key="6">
    <source>
        <dbReference type="ARBA" id="ARBA00022801"/>
    </source>
</evidence>
<keyword evidence="5" id="KW-0547">Nucleotide-binding</keyword>
<keyword evidence="8" id="KW-0472">Membrane</keyword>
<dbReference type="InterPro" id="IPR036225">
    <property type="entry name" value="SRP/SRP_N"/>
</dbReference>
<dbReference type="InterPro" id="IPR004390">
    <property type="entry name" value="SR_rcpt_FtsY"/>
</dbReference>
<dbReference type="GO" id="GO:0005525">
    <property type="term" value="F:GTP binding"/>
    <property type="evidence" value="ECO:0007669"/>
    <property type="project" value="UniProtKB-KW"/>
</dbReference>
<evidence type="ECO:0000256" key="10">
    <source>
        <dbReference type="ARBA" id="ARBA00048027"/>
    </source>
</evidence>
<dbReference type="InterPro" id="IPR013822">
    <property type="entry name" value="Signal_recog_particl_SRP54_hlx"/>
</dbReference>
<evidence type="ECO:0000256" key="1">
    <source>
        <dbReference type="ARBA" id="ARBA00004413"/>
    </source>
</evidence>
<evidence type="ECO:0000256" key="4">
    <source>
        <dbReference type="ARBA" id="ARBA00022490"/>
    </source>
</evidence>
<dbReference type="GO" id="GO:0005737">
    <property type="term" value="C:cytoplasm"/>
    <property type="evidence" value="ECO:0007669"/>
    <property type="project" value="UniProtKB-ARBA"/>
</dbReference>
<evidence type="ECO:0000259" key="11">
    <source>
        <dbReference type="SMART" id="SM00382"/>
    </source>
</evidence>
<gene>
    <name evidence="14" type="primary">ftsY</name>
    <name evidence="14" type="ORF">P0M35_04625</name>
</gene>
<name>A0AAE3NZP2_9BACT</name>
<keyword evidence="4" id="KW-0963">Cytoplasm</keyword>
<dbReference type="SUPFAM" id="SSF47364">
    <property type="entry name" value="Domain of the SRP/SRP receptor G-proteins"/>
    <property type="match status" value="1"/>
</dbReference>
<feature type="domain" description="Signal recognition particle SRP54 helical bundle" evidence="13">
    <location>
        <begin position="8"/>
        <end position="82"/>
    </location>
</feature>
<evidence type="ECO:0000259" key="12">
    <source>
        <dbReference type="SMART" id="SM00962"/>
    </source>
</evidence>
<evidence type="ECO:0000259" key="13">
    <source>
        <dbReference type="SMART" id="SM00963"/>
    </source>
</evidence>
<dbReference type="InterPro" id="IPR027417">
    <property type="entry name" value="P-loop_NTPase"/>
</dbReference>
<dbReference type="GO" id="GO:0005886">
    <property type="term" value="C:plasma membrane"/>
    <property type="evidence" value="ECO:0007669"/>
    <property type="project" value="UniProtKB-SubCell"/>
</dbReference>
<dbReference type="RefSeq" id="WP_321535191.1">
    <property type="nucleotide sequence ID" value="NZ_JARGDL010000004.1"/>
</dbReference>
<dbReference type="SMART" id="SM00962">
    <property type="entry name" value="SRP54"/>
    <property type="match status" value="1"/>
</dbReference>
<dbReference type="GO" id="GO:0005047">
    <property type="term" value="F:signal recognition particle binding"/>
    <property type="evidence" value="ECO:0007669"/>
    <property type="project" value="TreeGrafter"/>
</dbReference>
<keyword evidence="7" id="KW-0342">GTP-binding</keyword>
<accession>A0AAE3NZP2</accession>
<dbReference type="Gene3D" id="1.20.120.140">
    <property type="entry name" value="Signal recognition particle SRP54, nucleotide-binding domain"/>
    <property type="match status" value="1"/>
</dbReference>
<protein>
    <submittedName>
        <fullName evidence="14">Signal recognition particle-docking protein FtsY</fullName>
    </submittedName>
</protein>
<feature type="domain" description="AAA+ ATPase" evidence="11">
    <location>
        <begin position="95"/>
        <end position="290"/>
    </location>
</feature>
<evidence type="ECO:0000256" key="8">
    <source>
        <dbReference type="ARBA" id="ARBA00023136"/>
    </source>
</evidence>
<evidence type="ECO:0000313" key="14">
    <source>
        <dbReference type="EMBL" id="MDF1611424.1"/>
    </source>
</evidence>
<dbReference type="InterPro" id="IPR000897">
    <property type="entry name" value="SRP54_GTPase_dom"/>
</dbReference>
<keyword evidence="6" id="KW-0378">Hydrolase</keyword>
<dbReference type="GO" id="GO:0006614">
    <property type="term" value="P:SRP-dependent cotranslational protein targeting to membrane"/>
    <property type="evidence" value="ECO:0007669"/>
    <property type="project" value="InterPro"/>
</dbReference>
<dbReference type="Pfam" id="PF00448">
    <property type="entry name" value="SRP54"/>
    <property type="match status" value="1"/>
</dbReference>
<dbReference type="EMBL" id="JARGDL010000004">
    <property type="protein sequence ID" value="MDF1611424.1"/>
    <property type="molecule type" value="Genomic_DNA"/>
</dbReference>
<dbReference type="SUPFAM" id="SSF52540">
    <property type="entry name" value="P-loop containing nucleoside triphosphate hydrolases"/>
    <property type="match status" value="1"/>
</dbReference>
<dbReference type="InterPro" id="IPR042101">
    <property type="entry name" value="SRP54_N_sf"/>
</dbReference>
<dbReference type="GO" id="GO:0003924">
    <property type="term" value="F:GTPase activity"/>
    <property type="evidence" value="ECO:0007669"/>
    <property type="project" value="TreeGrafter"/>
</dbReference>
<evidence type="ECO:0000256" key="5">
    <source>
        <dbReference type="ARBA" id="ARBA00022741"/>
    </source>
</evidence>
<keyword evidence="9" id="KW-0675">Receptor</keyword>
<keyword evidence="15" id="KW-1185">Reference proteome</keyword>
<comment type="catalytic activity">
    <reaction evidence="10">
        <text>GTP + H2O = GDP + phosphate + H(+)</text>
        <dbReference type="Rhea" id="RHEA:19669"/>
        <dbReference type="ChEBI" id="CHEBI:15377"/>
        <dbReference type="ChEBI" id="CHEBI:15378"/>
        <dbReference type="ChEBI" id="CHEBI:37565"/>
        <dbReference type="ChEBI" id="CHEBI:43474"/>
        <dbReference type="ChEBI" id="CHEBI:58189"/>
        <dbReference type="EC" id="3.6.5.4"/>
    </reaction>
</comment>
<dbReference type="SMART" id="SM00963">
    <property type="entry name" value="SRP54_N"/>
    <property type="match status" value="1"/>
</dbReference>
<evidence type="ECO:0000313" key="15">
    <source>
        <dbReference type="Proteomes" id="UP001221302"/>
    </source>
</evidence>
<dbReference type="PANTHER" id="PTHR43134:SF1">
    <property type="entry name" value="SIGNAL RECOGNITION PARTICLE RECEPTOR SUBUNIT ALPHA"/>
    <property type="match status" value="1"/>
</dbReference>
<evidence type="ECO:0000256" key="2">
    <source>
        <dbReference type="ARBA" id="ARBA00008531"/>
    </source>
</evidence>
<sequence>MNIFKNLLKETFAKTKDNIKSSIKSIFGDTKINFEDLEEILLKSDFGLEFTEQIINELKKTSNFNDEKDFNNSLKYLLLNKINKNNSNADLDINKLTIIQIFGVNGSGKTTTIGKLTNYYISKGFKILIASCDTFRAAANEQLKKWATLNETKIIEDFSKDPASVAFEAVKTAKNEKYNLLFIDTAGRLHTNKNLMLELQKIDNVITKSIDENILKLNWLIVDGNSGQNANKQYEEFSKFVKIDGLIITKLDGTSKGGSVFQIAVNNNKPILFLGIGEKKDNLVKFNPEDYINSLLE</sequence>
<dbReference type="Proteomes" id="UP001221302">
    <property type="component" value="Unassembled WGS sequence"/>
</dbReference>
<dbReference type="InterPro" id="IPR003593">
    <property type="entry name" value="AAA+_ATPase"/>
</dbReference>
<dbReference type="SMART" id="SM00382">
    <property type="entry name" value="AAA"/>
    <property type="match status" value="1"/>
</dbReference>
<organism evidence="14 15">
    <name type="scientific">Stygiobacter electus</name>
    <dbReference type="NCBI Taxonomy" id="3032292"/>
    <lineage>
        <taxon>Bacteria</taxon>
        <taxon>Pseudomonadati</taxon>
        <taxon>Ignavibacteriota</taxon>
        <taxon>Ignavibacteria</taxon>
        <taxon>Ignavibacteriales</taxon>
        <taxon>Melioribacteraceae</taxon>
        <taxon>Stygiobacter</taxon>
    </lineage>
</organism>
<keyword evidence="3" id="KW-1003">Cell membrane</keyword>